<sequence>MTAAQLSLPRIAPVPPARRRRTSADNRLQRLVKRKPAPAQYRAMQSPAGTTGESRLRTRVTCVLQHASNQPRMPVPHAVVLAEALKDYALAAASDSNAACNGGLPRQA</sequence>
<dbReference type="AlphaFoldDB" id="A0AAQ0YNU8"/>
<reference evidence="2 3" key="1">
    <citation type="submission" date="2018-02" db="EMBL/GenBank/DDBJ databases">
        <title>Characterization of Xanthomonas diversity in transplant houses and field plants.</title>
        <authorList>
            <person name="Abrahamian P."/>
            <person name="Timilsina S."/>
            <person name="Minsavage G.V."/>
            <person name="Goss E.M."/>
            <person name="Jones J.B."/>
            <person name="Vallad G.E."/>
        </authorList>
    </citation>
    <scope>NUCLEOTIDE SEQUENCE [LARGE SCALE GENOMIC DNA]</scope>
    <source>
        <strain evidence="2 3">GEV2132</strain>
    </source>
</reference>
<feature type="region of interest" description="Disordered" evidence="1">
    <location>
        <begin position="1"/>
        <end position="56"/>
    </location>
</feature>
<comment type="caution">
    <text evidence="2">The sequence shown here is derived from an EMBL/GenBank/DDBJ whole genome shotgun (WGS) entry which is preliminary data.</text>
</comment>
<evidence type="ECO:0000313" key="3">
    <source>
        <dbReference type="Proteomes" id="UP000289372"/>
    </source>
</evidence>
<dbReference type="Proteomes" id="UP000289372">
    <property type="component" value="Unassembled WGS sequence"/>
</dbReference>
<gene>
    <name evidence="2" type="ORF">DB769_08355</name>
</gene>
<protein>
    <submittedName>
        <fullName evidence="2">Uncharacterized protein</fullName>
    </submittedName>
</protein>
<evidence type="ECO:0000313" key="2">
    <source>
        <dbReference type="EMBL" id="RXD54710.1"/>
    </source>
</evidence>
<evidence type="ECO:0000256" key="1">
    <source>
        <dbReference type="SAM" id="MobiDB-lite"/>
    </source>
</evidence>
<accession>A0AAQ0YNU8</accession>
<proteinExistence type="predicted"/>
<organism evidence="2 3">
    <name type="scientific">Xanthomonas perforans</name>
    <dbReference type="NCBI Taxonomy" id="442694"/>
    <lineage>
        <taxon>Bacteria</taxon>
        <taxon>Pseudomonadati</taxon>
        <taxon>Pseudomonadota</taxon>
        <taxon>Gammaproteobacteria</taxon>
        <taxon>Lysobacterales</taxon>
        <taxon>Lysobacteraceae</taxon>
        <taxon>Xanthomonas</taxon>
    </lineage>
</organism>
<dbReference type="EMBL" id="PUUL01000040">
    <property type="protein sequence ID" value="RXD54710.1"/>
    <property type="molecule type" value="Genomic_DNA"/>
</dbReference>
<name>A0AAQ0YNU8_XANPE</name>